<dbReference type="EMBL" id="CDMY01000764">
    <property type="protein sequence ID" value="CEM32808.1"/>
    <property type="molecule type" value="Genomic_DNA"/>
</dbReference>
<name>A0A0G4GQS2_VITBC</name>
<dbReference type="VEuPathDB" id="CryptoDB:Vbra_3378"/>
<dbReference type="Proteomes" id="UP000041254">
    <property type="component" value="Unassembled WGS sequence"/>
</dbReference>
<dbReference type="PhylomeDB" id="A0A0G4GQS2"/>
<accession>A0A0G4GQS2</accession>
<dbReference type="InParanoid" id="A0A0G4GQS2"/>
<gene>
    <name evidence="1" type="ORF">Vbra_3378</name>
</gene>
<reference evidence="1 2" key="1">
    <citation type="submission" date="2014-11" db="EMBL/GenBank/DDBJ databases">
        <authorList>
            <person name="Zhu J."/>
            <person name="Qi W."/>
            <person name="Song R."/>
        </authorList>
    </citation>
    <scope>NUCLEOTIDE SEQUENCE [LARGE SCALE GENOMIC DNA]</scope>
</reference>
<dbReference type="AlphaFoldDB" id="A0A0G4GQS2"/>
<keyword evidence="2" id="KW-1185">Reference proteome</keyword>
<organism evidence="1 2">
    <name type="scientific">Vitrella brassicaformis (strain CCMP3155)</name>
    <dbReference type="NCBI Taxonomy" id="1169540"/>
    <lineage>
        <taxon>Eukaryota</taxon>
        <taxon>Sar</taxon>
        <taxon>Alveolata</taxon>
        <taxon>Colpodellida</taxon>
        <taxon>Vitrellaceae</taxon>
        <taxon>Vitrella</taxon>
    </lineage>
</organism>
<sequence length="558" mass="61632">MAQRVQSSLVLGPDLRRTLLGTVVLTIFFSIYKPDESPDISFNSALIGDRFFATEEFDVSCLDETDADKKIQGFNDTTVSLLCTIPPKEEGPRSFELFNTETGAQLDLILKEQLGQLVDGREALANCRGFELQNVPIGFDAGATFQNIIKDSRVKWNHSCKGIERGQNGLIVSVQVVQFLMVMAMWELRVKTIEACPPAILNASSTAQPSTYRISDHKDIDHCITMSEANTTIDMFDSTKASFSCEGDWADLQVRIRYDVDELDGRVVEKNSTTGKVGPVDYVNVDFKGTVEQVSPLNCSGTFIFVKGTLVGSLFFDASGPDGKYVPVIERPDFRFVPELFLTSSAPLGNMDFTILSVPGNATDDECFRDTQKFSYRKRGRAVNDGNVISRLVAVPTLEVEGSEDLNGTPEVYAFVPIYETLDRDKEERGLPRLFQSSITGPLLEVCQIKEKSEGKDSTAVQIQCLAHEPIELVANGAVVDADEAFLKTIARVQTKNGPDSGLKLQSQFVNINCSCQDIERFENETAFFIDPQNSEALIVRTIPLSVDVDGDKVEEAH</sequence>
<proteinExistence type="predicted"/>
<evidence type="ECO:0000313" key="1">
    <source>
        <dbReference type="EMBL" id="CEM32808.1"/>
    </source>
</evidence>
<evidence type="ECO:0000313" key="2">
    <source>
        <dbReference type="Proteomes" id="UP000041254"/>
    </source>
</evidence>
<protein>
    <submittedName>
        <fullName evidence="1">Uncharacterized protein</fullName>
    </submittedName>
</protein>